<dbReference type="PANTHER" id="PTHR41532">
    <property type="entry name" value="FIXS PROTEIN"/>
    <property type="match status" value="1"/>
</dbReference>
<dbReference type="PANTHER" id="PTHR41532:SF1">
    <property type="entry name" value="FIXS PROTEIN"/>
    <property type="match status" value="1"/>
</dbReference>
<evidence type="ECO:0000256" key="1">
    <source>
        <dbReference type="SAM" id="MobiDB-lite"/>
    </source>
</evidence>
<keyword evidence="2" id="KW-0472">Membrane</keyword>
<evidence type="ECO:0000256" key="2">
    <source>
        <dbReference type="SAM" id="Phobius"/>
    </source>
</evidence>
<evidence type="ECO:0000313" key="3">
    <source>
        <dbReference type="EMBL" id="VAX07927.1"/>
    </source>
</evidence>
<keyword evidence="2" id="KW-1133">Transmembrane helix</keyword>
<name>A0A3B1BTD4_9ZZZZ</name>
<sequence>MEVIYTLIPGMIFLGLIMVGILIWAVKKGQYEDLDGDANRILMDDDDPLLPENQKEKKKGDDRRNWPDADEG</sequence>
<protein>
    <submittedName>
        <fullName evidence="3">Type cbb3 cytochrome oxidase biogenesis protein CcoS, involved in heme b insertion</fullName>
    </submittedName>
</protein>
<dbReference type="AlphaFoldDB" id="A0A3B1BTD4"/>
<dbReference type="EMBL" id="UOFY01000021">
    <property type="protein sequence ID" value="VAX07927.1"/>
    <property type="molecule type" value="Genomic_DNA"/>
</dbReference>
<organism evidence="3">
    <name type="scientific">hydrothermal vent metagenome</name>
    <dbReference type="NCBI Taxonomy" id="652676"/>
    <lineage>
        <taxon>unclassified sequences</taxon>
        <taxon>metagenomes</taxon>
        <taxon>ecological metagenomes</taxon>
    </lineage>
</organism>
<dbReference type="NCBIfam" id="TIGR00847">
    <property type="entry name" value="ccoS"/>
    <property type="match status" value="1"/>
</dbReference>
<reference evidence="3" key="1">
    <citation type="submission" date="2018-06" db="EMBL/GenBank/DDBJ databases">
        <authorList>
            <person name="Zhirakovskaya E."/>
        </authorList>
    </citation>
    <scope>NUCLEOTIDE SEQUENCE</scope>
</reference>
<proteinExistence type="predicted"/>
<keyword evidence="2" id="KW-0812">Transmembrane</keyword>
<dbReference type="Pfam" id="PF03597">
    <property type="entry name" value="FixS"/>
    <property type="match status" value="1"/>
</dbReference>
<accession>A0A3B1BTD4</accession>
<feature type="compositionally biased region" description="Basic and acidic residues" evidence="1">
    <location>
        <begin position="53"/>
        <end position="72"/>
    </location>
</feature>
<dbReference type="InterPro" id="IPR004714">
    <property type="entry name" value="Cyt_oxidase_maturation_cbb3"/>
</dbReference>
<feature type="transmembrane region" description="Helical" evidence="2">
    <location>
        <begin position="6"/>
        <end position="26"/>
    </location>
</feature>
<feature type="region of interest" description="Disordered" evidence="1">
    <location>
        <begin position="42"/>
        <end position="72"/>
    </location>
</feature>
<gene>
    <name evidence="3" type="ORF">MNBD_GAMMA25-1157</name>
</gene>